<organism evidence="3 4">
    <name type="scientific">Diutina rugosa</name>
    <name type="common">Yeast</name>
    <name type="synonym">Candida rugosa</name>
    <dbReference type="NCBI Taxonomy" id="5481"/>
    <lineage>
        <taxon>Eukaryota</taxon>
        <taxon>Fungi</taxon>
        <taxon>Dikarya</taxon>
        <taxon>Ascomycota</taxon>
        <taxon>Saccharomycotina</taxon>
        <taxon>Pichiomycetes</taxon>
        <taxon>Debaryomycetaceae</taxon>
        <taxon>Diutina</taxon>
    </lineage>
</organism>
<evidence type="ECO:0000259" key="2">
    <source>
        <dbReference type="Pfam" id="PF19189"/>
    </source>
</evidence>
<dbReference type="OrthoDB" id="4084661at2759"/>
<protein>
    <recommendedName>
        <fullName evidence="2">Mtf2-like C-terminal domain-containing protein</fullName>
    </recommendedName>
</protein>
<name>A0A642UIR9_DIURU</name>
<proteinExistence type="predicted"/>
<dbReference type="Pfam" id="PF19189">
    <property type="entry name" value="Mtf2"/>
    <property type="match status" value="1"/>
</dbReference>
<evidence type="ECO:0000313" key="4">
    <source>
        <dbReference type="Proteomes" id="UP000449547"/>
    </source>
</evidence>
<feature type="region of interest" description="Disordered" evidence="1">
    <location>
        <begin position="38"/>
        <end position="66"/>
    </location>
</feature>
<feature type="domain" description="Mtf2-like C-terminal" evidence="2">
    <location>
        <begin position="179"/>
        <end position="346"/>
    </location>
</feature>
<reference evidence="3 4" key="1">
    <citation type="submission" date="2019-07" db="EMBL/GenBank/DDBJ databases">
        <title>Genome assembly of two rare yeast pathogens: Diutina rugosa and Trichomonascus ciferrii.</title>
        <authorList>
            <person name="Mixao V."/>
            <person name="Saus E."/>
            <person name="Hansen A."/>
            <person name="Lass-Flor C."/>
            <person name="Gabaldon T."/>
        </authorList>
    </citation>
    <scope>NUCLEOTIDE SEQUENCE [LARGE SCALE GENOMIC DNA]</scope>
    <source>
        <strain evidence="3 4">CBS 613</strain>
    </source>
</reference>
<feature type="compositionally biased region" description="Polar residues" evidence="1">
    <location>
        <begin position="38"/>
        <end position="49"/>
    </location>
</feature>
<evidence type="ECO:0000313" key="3">
    <source>
        <dbReference type="EMBL" id="KAA8899884.1"/>
    </source>
</evidence>
<gene>
    <name evidence="3" type="ORF">DIURU_004141</name>
</gene>
<dbReference type="RefSeq" id="XP_034011162.1">
    <property type="nucleotide sequence ID" value="XM_034156982.1"/>
</dbReference>
<accession>A0A642UIR9</accession>
<dbReference type="VEuPathDB" id="FungiDB:DIURU_004141"/>
<sequence length="350" mass="39433">MIHRLRLPHQCIRTSRRYNASISPELNQLLQQTIDATTNAAQPQESGPSSRVEFEDDGDEAPMSESAIASERQLFYNIFKSYMQEHPEREAQAGVAGTVAASLERTKKAKTVAKRVKTARERISSDLKQGLESSTLQAISKLPHVGEVCRWFFADLDRWKKMVSDAKSKRDQRALTLDHLLKPGAETEAESFVNSVIAEAEANPTTPPLNAFTLPIVINGLIKMAAFELHDGQTAMTLYHWLKRDVNVYSVACNQETHNLVLAIAHLYYGKGDLYPVEALYHEMRNSGFSGNMETFNVLKQVVIDYYGLRMGKLDGVNATTSVPLWSKEDDVRAESFERHLKQLARRLTH</sequence>
<dbReference type="EMBL" id="SWFT01000120">
    <property type="protein sequence ID" value="KAA8899884.1"/>
    <property type="molecule type" value="Genomic_DNA"/>
</dbReference>
<dbReference type="InterPro" id="IPR043837">
    <property type="entry name" value="Mtf2-like_C"/>
</dbReference>
<dbReference type="GeneID" id="54782792"/>
<dbReference type="Proteomes" id="UP000449547">
    <property type="component" value="Unassembled WGS sequence"/>
</dbReference>
<dbReference type="GO" id="GO:0005739">
    <property type="term" value="C:mitochondrion"/>
    <property type="evidence" value="ECO:0007669"/>
    <property type="project" value="InterPro"/>
</dbReference>
<evidence type="ECO:0000256" key="1">
    <source>
        <dbReference type="SAM" id="MobiDB-lite"/>
    </source>
</evidence>
<dbReference type="AlphaFoldDB" id="A0A642UIR9"/>
<keyword evidence="4" id="KW-1185">Reference proteome</keyword>
<comment type="caution">
    <text evidence="3">The sequence shown here is derived from an EMBL/GenBank/DDBJ whole genome shotgun (WGS) entry which is preliminary data.</text>
</comment>